<keyword evidence="4 9" id="KW-0808">Transferase</keyword>
<accession>A0A917QLR4</accession>
<keyword evidence="7 9" id="KW-0460">Magnesium</keyword>
<keyword evidence="6 9" id="KW-0479">Metal-binding</keyword>
<dbReference type="EC" id="2.7.7.24" evidence="3 9"/>
<evidence type="ECO:0000256" key="5">
    <source>
        <dbReference type="ARBA" id="ARBA00022695"/>
    </source>
</evidence>
<reference evidence="11 12" key="1">
    <citation type="journal article" date="2014" name="Int. J. Syst. Evol. Microbiol.">
        <title>Complete genome sequence of Corynebacterium casei LMG S-19264T (=DSM 44701T), isolated from a smear-ripened cheese.</title>
        <authorList>
            <consortium name="US DOE Joint Genome Institute (JGI-PGF)"/>
            <person name="Walter F."/>
            <person name="Albersmeier A."/>
            <person name="Kalinowski J."/>
            <person name="Ruckert C."/>
        </authorList>
    </citation>
    <scope>NUCLEOTIDE SEQUENCE [LARGE SCALE GENOMIC DNA]</scope>
    <source>
        <strain evidence="11 12">CGMCC 1.9161</strain>
    </source>
</reference>
<dbReference type="CDD" id="cd02538">
    <property type="entry name" value="G1P_TT_short"/>
    <property type="match status" value="1"/>
</dbReference>
<dbReference type="RefSeq" id="WP_188915772.1">
    <property type="nucleotide sequence ID" value="NZ_BMMF01000022.1"/>
</dbReference>
<dbReference type="FunFam" id="3.90.550.10:FF:000023">
    <property type="entry name" value="Glucose-1-phosphate thymidylyltransferase"/>
    <property type="match status" value="1"/>
</dbReference>
<keyword evidence="12" id="KW-1185">Reference proteome</keyword>
<feature type="domain" description="Nucleotidyl transferase" evidence="10">
    <location>
        <begin position="2"/>
        <end position="240"/>
    </location>
</feature>
<comment type="function">
    <text evidence="9">Catalyzes the formation of dTDP-glucose, from dTTP and glucose 1-phosphate, as well as its pyrophosphorolysis.</text>
</comment>
<dbReference type="InterPro" id="IPR005907">
    <property type="entry name" value="G1P_thy_trans_s"/>
</dbReference>
<dbReference type="EMBL" id="BMMF01000022">
    <property type="protein sequence ID" value="GGK55282.1"/>
    <property type="molecule type" value="Genomic_DNA"/>
</dbReference>
<evidence type="ECO:0000256" key="2">
    <source>
        <dbReference type="ARBA" id="ARBA00010480"/>
    </source>
</evidence>
<evidence type="ECO:0000313" key="11">
    <source>
        <dbReference type="EMBL" id="GGK55282.1"/>
    </source>
</evidence>
<evidence type="ECO:0000256" key="6">
    <source>
        <dbReference type="ARBA" id="ARBA00022723"/>
    </source>
</evidence>
<keyword evidence="5 9" id="KW-0548">Nucleotidyltransferase</keyword>
<comment type="cofactor">
    <cofactor evidence="1">
        <name>Mg(2+)</name>
        <dbReference type="ChEBI" id="CHEBI:18420"/>
    </cofactor>
</comment>
<sequence length="293" mass="31890">MKGIVLAGGSGTRLHPMTLVVSKQLMPVYDKPMIYYPLSTLMLAGIREILIISTPDDLPRFRQLLGDGRRWGIELSFAEQPRPEGLAQAFHIGADFVAGGPSALVLGDNIFYGHGLPEELAMARARAEAGGAVVFGYHVSDPERYGVVEFDAETGRAISIEEKPTAPRSNWAVTGLYFYDAEVVEIARAVTPSARGELEITDVNCAYLERDRLSVAKLGRGFAWLDTGTPESLLEACEFVRALEKRQGYRIACPEEVAFQMGWISGDDLAALAADMGKSAYAQYLARIAGQAE</sequence>
<dbReference type="PANTHER" id="PTHR43532">
    <property type="entry name" value="GLUCOSE-1-PHOSPHATE THYMIDYLYLTRANSFERASE"/>
    <property type="match status" value="1"/>
</dbReference>
<dbReference type="GO" id="GO:0008879">
    <property type="term" value="F:glucose-1-phosphate thymidylyltransferase activity"/>
    <property type="evidence" value="ECO:0007669"/>
    <property type="project" value="UniProtKB-EC"/>
</dbReference>
<gene>
    <name evidence="11" type="ORF">GCM10011322_47440</name>
</gene>
<dbReference type="InterPro" id="IPR005835">
    <property type="entry name" value="NTP_transferase_dom"/>
</dbReference>
<organism evidence="11 12">
    <name type="scientific">Salinarimonas ramus</name>
    <dbReference type="NCBI Taxonomy" id="690164"/>
    <lineage>
        <taxon>Bacteria</taxon>
        <taxon>Pseudomonadati</taxon>
        <taxon>Pseudomonadota</taxon>
        <taxon>Alphaproteobacteria</taxon>
        <taxon>Hyphomicrobiales</taxon>
        <taxon>Salinarimonadaceae</taxon>
        <taxon>Salinarimonas</taxon>
    </lineage>
</organism>
<comment type="catalytic activity">
    <reaction evidence="8 9">
        <text>dTTP + alpha-D-glucose 1-phosphate + H(+) = dTDP-alpha-D-glucose + diphosphate</text>
        <dbReference type="Rhea" id="RHEA:15225"/>
        <dbReference type="ChEBI" id="CHEBI:15378"/>
        <dbReference type="ChEBI" id="CHEBI:33019"/>
        <dbReference type="ChEBI" id="CHEBI:37568"/>
        <dbReference type="ChEBI" id="CHEBI:57477"/>
        <dbReference type="ChEBI" id="CHEBI:58601"/>
        <dbReference type="EC" id="2.7.7.24"/>
    </reaction>
</comment>
<dbReference type="SUPFAM" id="SSF53448">
    <property type="entry name" value="Nucleotide-diphospho-sugar transferases"/>
    <property type="match status" value="1"/>
</dbReference>
<dbReference type="Gene3D" id="3.90.550.10">
    <property type="entry name" value="Spore Coat Polysaccharide Biosynthesis Protein SpsA, Chain A"/>
    <property type="match status" value="1"/>
</dbReference>
<dbReference type="Pfam" id="PF00483">
    <property type="entry name" value="NTP_transferase"/>
    <property type="match status" value="1"/>
</dbReference>
<dbReference type="InterPro" id="IPR029044">
    <property type="entry name" value="Nucleotide-diphossugar_trans"/>
</dbReference>
<proteinExistence type="inferred from homology"/>
<dbReference type="AlphaFoldDB" id="A0A917QLR4"/>
<evidence type="ECO:0000259" key="10">
    <source>
        <dbReference type="Pfam" id="PF00483"/>
    </source>
</evidence>
<comment type="caution">
    <text evidence="11">The sequence shown here is derived from an EMBL/GenBank/DDBJ whole genome shotgun (WGS) entry which is preliminary data.</text>
</comment>
<evidence type="ECO:0000256" key="9">
    <source>
        <dbReference type="RuleBase" id="RU003706"/>
    </source>
</evidence>
<evidence type="ECO:0000313" key="12">
    <source>
        <dbReference type="Proteomes" id="UP000600449"/>
    </source>
</evidence>
<evidence type="ECO:0000256" key="8">
    <source>
        <dbReference type="ARBA" id="ARBA00049336"/>
    </source>
</evidence>
<dbReference type="GO" id="GO:0046872">
    <property type="term" value="F:metal ion binding"/>
    <property type="evidence" value="ECO:0007669"/>
    <property type="project" value="UniProtKB-KW"/>
</dbReference>
<name>A0A917QLR4_9HYPH</name>
<dbReference type="PANTHER" id="PTHR43532:SF1">
    <property type="entry name" value="GLUCOSE-1-PHOSPHATE THYMIDYLYLTRANSFERASE 1"/>
    <property type="match status" value="1"/>
</dbReference>
<protein>
    <recommendedName>
        <fullName evidence="3 9">Glucose-1-phosphate thymidylyltransferase</fullName>
        <ecNumber evidence="3 9">2.7.7.24</ecNumber>
    </recommendedName>
</protein>
<evidence type="ECO:0000256" key="1">
    <source>
        <dbReference type="ARBA" id="ARBA00001946"/>
    </source>
</evidence>
<evidence type="ECO:0000256" key="3">
    <source>
        <dbReference type="ARBA" id="ARBA00012461"/>
    </source>
</evidence>
<evidence type="ECO:0000256" key="4">
    <source>
        <dbReference type="ARBA" id="ARBA00022679"/>
    </source>
</evidence>
<dbReference type="NCBIfam" id="TIGR01207">
    <property type="entry name" value="rmlA"/>
    <property type="match status" value="1"/>
</dbReference>
<comment type="similarity">
    <text evidence="2 9">Belongs to the glucose-1-phosphate thymidylyltransferase family.</text>
</comment>
<evidence type="ECO:0000256" key="7">
    <source>
        <dbReference type="ARBA" id="ARBA00022842"/>
    </source>
</evidence>
<dbReference type="Proteomes" id="UP000600449">
    <property type="component" value="Unassembled WGS sequence"/>
</dbReference>